<dbReference type="EMBL" id="KZ150292">
    <property type="protein sequence ID" value="PZC71575.1"/>
    <property type="molecule type" value="Genomic_DNA"/>
</dbReference>
<dbReference type="OrthoDB" id="2019384at2759"/>
<dbReference type="GO" id="GO:0006508">
    <property type="term" value="P:proteolysis"/>
    <property type="evidence" value="ECO:0007669"/>
    <property type="project" value="InterPro"/>
</dbReference>
<evidence type="ECO:0000256" key="1">
    <source>
        <dbReference type="ARBA" id="ARBA00023157"/>
    </source>
</evidence>
<evidence type="ECO:0000313" key="4">
    <source>
        <dbReference type="EMBL" id="PZC71575.1"/>
    </source>
</evidence>
<protein>
    <recommendedName>
        <fullName evidence="3">Peptidase S1 domain-containing protein</fullName>
    </recommendedName>
</protein>
<dbReference type="PROSITE" id="PS50240">
    <property type="entry name" value="TRYPSIN_DOM"/>
    <property type="match status" value="1"/>
</dbReference>
<keyword evidence="1" id="KW-1015">Disulfide bond</keyword>
<dbReference type="InterPro" id="IPR051487">
    <property type="entry name" value="Ser/Thr_Proteases_Immune/Dev"/>
</dbReference>
<sequence>MYIRPVCLDFDYKFDEEQLKAGSLGKVAGWGYTSAAGQPSPFLKVAELPIVSLNRCFNETPHDFTSFITTDKICAGYTNDWMSEFLASDYPSVCLDFDYKFDEEQLKAGSLGKVAGWGYTSAAGQPSPFLKVAELPIVSLNRCFNETPHDFTSFITTDKICAGYTNGTAVCKGDSGGGLAFPEMTGHVTRYYLRGLVSTAPSDDLNCNTQTITAFTHLLRHQSFIQSHFIEYQKLKFLHFDSRMVTQYNYTDTECPN</sequence>
<dbReference type="InterPro" id="IPR009003">
    <property type="entry name" value="Peptidase_S1_PA"/>
</dbReference>
<dbReference type="Pfam" id="PF00089">
    <property type="entry name" value="Trypsin"/>
    <property type="match status" value="2"/>
</dbReference>
<dbReference type="InterPro" id="IPR001254">
    <property type="entry name" value="Trypsin_dom"/>
</dbReference>
<dbReference type="GO" id="GO:0004252">
    <property type="term" value="F:serine-type endopeptidase activity"/>
    <property type="evidence" value="ECO:0007669"/>
    <property type="project" value="InterPro"/>
</dbReference>
<dbReference type="SUPFAM" id="SSF50494">
    <property type="entry name" value="Trypsin-like serine proteases"/>
    <property type="match status" value="2"/>
</dbReference>
<evidence type="ECO:0000259" key="3">
    <source>
        <dbReference type="PROSITE" id="PS50240"/>
    </source>
</evidence>
<reference evidence="4 5" key="1">
    <citation type="journal article" date="2017" name="BMC Biol.">
        <title>Genomic innovations, transcriptional plasticity and gene loss underlying the evolution and divergence of two highly polyphagous and invasive Helicoverpa pest species.</title>
        <authorList>
            <person name="Pearce S.L."/>
            <person name="Clarke D.F."/>
            <person name="East P.D."/>
            <person name="Elfekih S."/>
            <person name="Gordon K.H."/>
            <person name="Jermiin L.S."/>
            <person name="McGaughran A."/>
            <person name="Oakeshott J.G."/>
            <person name="Papanikolaou A."/>
            <person name="Perera O.P."/>
            <person name="Rane R.V."/>
            <person name="Richards S."/>
            <person name="Tay W.T."/>
            <person name="Walsh T.K."/>
            <person name="Anderson A."/>
            <person name="Anderson C.J."/>
            <person name="Asgari S."/>
            <person name="Board P.G."/>
            <person name="Bretschneider A."/>
            <person name="Campbell P.M."/>
            <person name="Chertemps T."/>
            <person name="Christeller J.T."/>
            <person name="Coppin C.W."/>
            <person name="Downes S.J."/>
            <person name="Duan G."/>
            <person name="Farnsworth C.A."/>
            <person name="Good R.T."/>
            <person name="Han L.B."/>
            <person name="Han Y.C."/>
            <person name="Hatje K."/>
            <person name="Horne I."/>
            <person name="Huang Y.P."/>
            <person name="Hughes D.S."/>
            <person name="Jacquin-Joly E."/>
            <person name="James W."/>
            <person name="Jhangiani S."/>
            <person name="Kollmar M."/>
            <person name="Kuwar S.S."/>
            <person name="Li S."/>
            <person name="Liu N.Y."/>
            <person name="Maibeche M.T."/>
            <person name="Miller J.R."/>
            <person name="Montagne N."/>
            <person name="Perry T."/>
            <person name="Qu J."/>
            <person name="Song S.V."/>
            <person name="Sutton G.G."/>
            <person name="Vogel H."/>
            <person name="Walenz B.P."/>
            <person name="Xu W."/>
            <person name="Zhang H.J."/>
            <person name="Zou Z."/>
            <person name="Batterham P."/>
            <person name="Edwards O.R."/>
            <person name="Feyereisen R."/>
            <person name="Gibbs R.A."/>
            <person name="Heckel D.G."/>
            <person name="McGrath A."/>
            <person name="Robin C."/>
            <person name="Scherer S.E."/>
            <person name="Worley K.C."/>
            <person name="Wu Y.D."/>
        </authorList>
    </citation>
    <scope>NUCLEOTIDE SEQUENCE [LARGE SCALE GENOMIC DNA]</scope>
    <source>
        <strain evidence="4">Harm_GR_Male_#8</strain>
        <tissue evidence="4">Whole organism</tissue>
    </source>
</reference>
<comment type="similarity">
    <text evidence="2">Belongs to the peptidase S1 family. CLIP subfamily.</text>
</comment>
<keyword evidence="5" id="KW-1185">Reference proteome</keyword>
<dbReference type="PANTHER" id="PTHR24256">
    <property type="entry name" value="TRYPTASE-RELATED"/>
    <property type="match status" value="1"/>
</dbReference>
<feature type="domain" description="Peptidase S1" evidence="3">
    <location>
        <begin position="1"/>
        <end position="230"/>
    </location>
</feature>
<accession>A0A2W1BBS1</accession>
<dbReference type="SMART" id="SM00020">
    <property type="entry name" value="Tryp_SPc"/>
    <property type="match status" value="1"/>
</dbReference>
<dbReference type="InterPro" id="IPR043504">
    <property type="entry name" value="Peptidase_S1_PA_chymotrypsin"/>
</dbReference>
<gene>
    <name evidence="4" type="primary">HaOG212966</name>
    <name evidence="4" type="ORF">B5X24_HaOG212966</name>
</gene>
<dbReference type="AlphaFoldDB" id="A0A2W1BBS1"/>
<proteinExistence type="inferred from homology"/>
<name>A0A2W1BBS1_HELAM</name>
<organism evidence="4 5">
    <name type="scientific">Helicoverpa armigera</name>
    <name type="common">Cotton bollworm</name>
    <name type="synonym">Heliothis armigera</name>
    <dbReference type="NCBI Taxonomy" id="29058"/>
    <lineage>
        <taxon>Eukaryota</taxon>
        <taxon>Metazoa</taxon>
        <taxon>Ecdysozoa</taxon>
        <taxon>Arthropoda</taxon>
        <taxon>Hexapoda</taxon>
        <taxon>Insecta</taxon>
        <taxon>Pterygota</taxon>
        <taxon>Neoptera</taxon>
        <taxon>Endopterygota</taxon>
        <taxon>Lepidoptera</taxon>
        <taxon>Glossata</taxon>
        <taxon>Ditrysia</taxon>
        <taxon>Noctuoidea</taxon>
        <taxon>Noctuidae</taxon>
        <taxon>Heliothinae</taxon>
        <taxon>Helicoverpa</taxon>
    </lineage>
</organism>
<evidence type="ECO:0000313" key="5">
    <source>
        <dbReference type="Proteomes" id="UP000249218"/>
    </source>
</evidence>
<evidence type="ECO:0000256" key="2">
    <source>
        <dbReference type="ARBA" id="ARBA00024195"/>
    </source>
</evidence>
<dbReference type="Gene3D" id="2.40.10.10">
    <property type="entry name" value="Trypsin-like serine proteases"/>
    <property type="match status" value="2"/>
</dbReference>
<dbReference type="Proteomes" id="UP000249218">
    <property type="component" value="Unassembled WGS sequence"/>
</dbReference>